<evidence type="ECO:0000313" key="3">
    <source>
        <dbReference type="Proteomes" id="UP000033618"/>
    </source>
</evidence>
<comment type="caution">
    <text evidence="2">The sequence shown here is derived from an EMBL/GenBank/DDBJ whole genome shotgun (WGS) entry which is preliminary data.</text>
</comment>
<sequence>MLVVLALVVGAVAWRVSAHVYGSIGGEPAAAARVAQRIAQGDLTADIDIRPGDTSSLLFSLKEMRAQLARTNASTT</sequence>
<dbReference type="Proteomes" id="UP000033618">
    <property type="component" value="Unassembled WGS sequence"/>
</dbReference>
<protein>
    <recommendedName>
        <fullName evidence="1">HAMP domain-containing protein</fullName>
    </recommendedName>
</protein>
<dbReference type="EMBL" id="LAQU01000138">
    <property type="protein sequence ID" value="KKB60891.1"/>
    <property type="molecule type" value="Genomic_DNA"/>
</dbReference>
<dbReference type="PROSITE" id="PS50885">
    <property type="entry name" value="HAMP"/>
    <property type="match status" value="1"/>
</dbReference>
<organism evidence="2 3">
    <name type="scientific">Robbsia andropogonis</name>
    <dbReference type="NCBI Taxonomy" id="28092"/>
    <lineage>
        <taxon>Bacteria</taxon>
        <taxon>Pseudomonadati</taxon>
        <taxon>Pseudomonadota</taxon>
        <taxon>Betaproteobacteria</taxon>
        <taxon>Burkholderiales</taxon>
        <taxon>Burkholderiaceae</taxon>
        <taxon>Robbsia</taxon>
    </lineage>
</organism>
<dbReference type="InterPro" id="IPR003660">
    <property type="entry name" value="HAMP_dom"/>
</dbReference>
<evidence type="ECO:0000313" key="2">
    <source>
        <dbReference type="EMBL" id="KKB60891.1"/>
    </source>
</evidence>
<dbReference type="STRING" id="28092.WM40_26535"/>
<accession>A0A0F5JSR1</accession>
<keyword evidence="3" id="KW-1185">Reference proteome</keyword>
<evidence type="ECO:0000259" key="1">
    <source>
        <dbReference type="PROSITE" id="PS50885"/>
    </source>
</evidence>
<dbReference type="GO" id="GO:0016020">
    <property type="term" value="C:membrane"/>
    <property type="evidence" value="ECO:0007669"/>
    <property type="project" value="InterPro"/>
</dbReference>
<dbReference type="Gene3D" id="6.10.340.10">
    <property type="match status" value="1"/>
</dbReference>
<proteinExistence type="predicted"/>
<dbReference type="AlphaFoldDB" id="A0A0F5JSR1"/>
<reference evidence="2 3" key="1">
    <citation type="submission" date="2015-03" db="EMBL/GenBank/DDBJ databases">
        <title>Draft Genome Sequence of Burkholderia andropogonis type strain ICMP2807, isolated from Sorghum bicolor.</title>
        <authorList>
            <person name="Lopes-Santos L."/>
            <person name="Castro D.B."/>
            <person name="Ottoboni L.M."/>
            <person name="Park D."/>
            <person name="Weirc B.S."/>
            <person name="Destefano S.A."/>
        </authorList>
    </citation>
    <scope>NUCLEOTIDE SEQUENCE [LARGE SCALE GENOMIC DNA]</scope>
    <source>
        <strain evidence="2 3">ICMP2807</strain>
    </source>
</reference>
<name>A0A0F5JSR1_9BURK</name>
<feature type="domain" description="HAMP" evidence="1">
    <location>
        <begin position="32"/>
        <end position="73"/>
    </location>
</feature>
<gene>
    <name evidence="2" type="ORF">WM40_26535</name>
</gene>
<dbReference type="GO" id="GO:0007165">
    <property type="term" value="P:signal transduction"/>
    <property type="evidence" value="ECO:0007669"/>
    <property type="project" value="InterPro"/>
</dbReference>
<dbReference type="PATRIC" id="fig|28092.6.peg.6269"/>